<comment type="cofactor">
    <cofactor evidence="1">
        <name>pyridoxal 5'-phosphate</name>
        <dbReference type="ChEBI" id="CHEBI:597326"/>
    </cofactor>
</comment>
<dbReference type="Gene3D" id="2.40.37.10">
    <property type="entry name" value="Lyase, Ornithine Decarboxylase, Chain A, domain 1"/>
    <property type="match status" value="1"/>
</dbReference>
<dbReference type="GO" id="GO:0005975">
    <property type="term" value="P:carbohydrate metabolic process"/>
    <property type="evidence" value="ECO:0007669"/>
    <property type="project" value="UniProtKB-ARBA"/>
</dbReference>
<evidence type="ECO:0000313" key="6">
    <source>
        <dbReference type="EMBL" id="NLA55642.1"/>
    </source>
</evidence>
<keyword evidence="3" id="KW-0413">Isomerase</keyword>
<keyword evidence="2" id="KW-0663">Pyridoxal phosphate</keyword>
<organism evidence="6 7">
    <name type="scientific">Corynebacterium humireducens</name>
    <dbReference type="NCBI Taxonomy" id="1223514"/>
    <lineage>
        <taxon>Bacteria</taxon>
        <taxon>Bacillati</taxon>
        <taxon>Actinomycetota</taxon>
        <taxon>Actinomycetes</taxon>
        <taxon>Mycobacteriales</taxon>
        <taxon>Corynebacteriaceae</taxon>
        <taxon>Corynebacterium</taxon>
    </lineage>
</organism>
<evidence type="ECO:0000256" key="2">
    <source>
        <dbReference type="ARBA" id="ARBA00022898"/>
    </source>
</evidence>
<protein>
    <submittedName>
        <fullName evidence="6">Alanine racemase</fullName>
    </submittedName>
</protein>
<dbReference type="PANTHER" id="PTHR30511">
    <property type="entry name" value="ALANINE RACEMASE"/>
    <property type="match status" value="1"/>
</dbReference>
<dbReference type="InterPro" id="IPR000821">
    <property type="entry name" value="Ala_racemase"/>
</dbReference>
<accession>A0A7X6PMX7</accession>
<dbReference type="Gene3D" id="2.60.40.10">
    <property type="entry name" value="Immunoglobulins"/>
    <property type="match status" value="1"/>
</dbReference>
<comment type="caution">
    <text evidence="6">The sequence shown here is derived from an EMBL/GenBank/DDBJ whole genome shotgun (WGS) entry which is preliminary data.</text>
</comment>
<dbReference type="EMBL" id="JAAZHI010000109">
    <property type="protein sequence ID" value="NLA55642.1"/>
    <property type="molecule type" value="Genomic_DNA"/>
</dbReference>
<dbReference type="GO" id="GO:0008784">
    <property type="term" value="F:alanine racemase activity"/>
    <property type="evidence" value="ECO:0007669"/>
    <property type="project" value="InterPro"/>
</dbReference>
<dbReference type="GO" id="GO:0030170">
    <property type="term" value="F:pyridoxal phosphate binding"/>
    <property type="evidence" value="ECO:0007669"/>
    <property type="project" value="TreeGrafter"/>
</dbReference>
<feature type="chain" id="PRO_5030762659" evidence="4">
    <location>
        <begin position="36"/>
        <end position="485"/>
    </location>
</feature>
<dbReference type="Pfam" id="PF01168">
    <property type="entry name" value="Ala_racemase_N"/>
    <property type="match status" value="1"/>
</dbReference>
<dbReference type="Proteomes" id="UP000557899">
    <property type="component" value="Unassembled WGS sequence"/>
</dbReference>
<keyword evidence="4" id="KW-0732">Signal</keyword>
<dbReference type="InterPro" id="IPR009006">
    <property type="entry name" value="Ala_racemase/Decarboxylase_C"/>
</dbReference>
<evidence type="ECO:0000256" key="3">
    <source>
        <dbReference type="ARBA" id="ARBA00023235"/>
    </source>
</evidence>
<dbReference type="Gene3D" id="3.20.20.10">
    <property type="entry name" value="Alanine racemase"/>
    <property type="match status" value="1"/>
</dbReference>
<dbReference type="GO" id="GO:0006522">
    <property type="term" value="P:alanine metabolic process"/>
    <property type="evidence" value="ECO:0007669"/>
    <property type="project" value="InterPro"/>
</dbReference>
<dbReference type="AlphaFoldDB" id="A0A7X6PMX7"/>
<dbReference type="InterPro" id="IPR029066">
    <property type="entry name" value="PLP-binding_barrel"/>
</dbReference>
<feature type="signal peptide" evidence="4">
    <location>
        <begin position="1"/>
        <end position="35"/>
    </location>
</feature>
<evidence type="ECO:0000256" key="1">
    <source>
        <dbReference type="ARBA" id="ARBA00001933"/>
    </source>
</evidence>
<dbReference type="PRINTS" id="PR00992">
    <property type="entry name" value="ALARACEMASE"/>
</dbReference>
<evidence type="ECO:0000313" key="7">
    <source>
        <dbReference type="Proteomes" id="UP000557899"/>
    </source>
</evidence>
<gene>
    <name evidence="6" type="ORF">GX859_04990</name>
</gene>
<name>A0A7X6PMX7_9CORY</name>
<dbReference type="SUPFAM" id="SSF51419">
    <property type="entry name" value="PLP-binding barrel"/>
    <property type="match status" value="1"/>
</dbReference>
<dbReference type="InterPro" id="IPR001608">
    <property type="entry name" value="Ala_racemase_N"/>
</dbReference>
<dbReference type="GO" id="GO:0005829">
    <property type="term" value="C:cytosol"/>
    <property type="evidence" value="ECO:0007669"/>
    <property type="project" value="TreeGrafter"/>
</dbReference>
<dbReference type="PANTHER" id="PTHR30511:SF0">
    <property type="entry name" value="ALANINE RACEMASE, CATABOLIC-RELATED"/>
    <property type="match status" value="1"/>
</dbReference>
<evidence type="ECO:0000256" key="4">
    <source>
        <dbReference type="SAM" id="SignalP"/>
    </source>
</evidence>
<feature type="domain" description="Alanine racemase N-terminal" evidence="5">
    <location>
        <begin position="145"/>
        <end position="374"/>
    </location>
</feature>
<evidence type="ECO:0000259" key="5">
    <source>
        <dbReference type="Pfam" id="PF01168"/>
    </source>
</evidence>
<dbReference type="InterPro" id="IPR013783">
    <property type="entry name" value="Ig-like_fold"/>
</dbReference>
<dbReference type="PROSITE" id="PS51257">
    <property type="entry name" value="PROKAR_LIPOPROTEIN"/>
    <property type="match status" value="1"/>
</dbReference>
<reference evidence="6 7" key="1">
    <citation type="journal article" date="2020" name="Biotechnol. Biofuels">
        <title>New insights from the biogas microbiome by comprehensive genome-resolved metagenomics of nearly 1600 species originating from multiple anaerobic digesters.</title>
        <authorList>
            <person name="Campanaro S."/>
            <person name="Treu L."/>
            <person name="Rodriguez-R L.M."/>
            <person name="Kovalovszki A."/>
            <person name="Ziels R.M."/>
            <person name="Maus I."/>
            <person name="Zhu X."/>
            <person name="Kougias P.G."/>
            <person name="Basile A."/>
            <person name="Luo G."/>
            <person name="Schluter A."/>
            <person name="Konstantinidis K.T."/>
            <person name="Angelidaki I."/>
        </authorList>
    </citation>
    <scope>NUCLEOTIDE SEQUENCE [LARGE SCALE GENOMIC DNA]</scope>
    <source>
        <strain evidence="6">AS15tlH2ME_198</strain>
    </source>
</reference>
<sequence>MNHHRTHKGHHNRRRWLATPSVTLTLFLLAGCSSAADVEKLPDPSRDATGAVSLTPARGGLSGGNIVLVDTGDDTTGPITATFGDAAEVECQFDQRSAMHACTAPGHPTPGTVDVTLSVEGTPLPQQLPYTYTTNGTQASPMMVINTETVRERAREVRAIYPYGVKLGVVLKNGEPVDVFGRVINDAIAPDHFFVPTLDDAISLREAGIEANIAVLYVSPVEDLPLLLHYDIEAAAIDSAWAEAAEQVVAKSGNGPLRVHLWIDTGMGREGVVPDDAFSVAQTIENSPHLELAGIATHFNAVTADDSAAIAANDTTNHTVLQKTRFDGAVQQIRGAGLGQNALIHAGATDVLVNEIEELHYDLMRIGGAFFGGSLPEERIYSWTTELTQVKTLPEGWCLDYNCTTPTDRPLQVGLVHHVPARENDVVFTVRGVQVPVLLNHGTVVTLDLSGVPDAVAGDEVELDFDPKAFYNPDGSAPLPVTTTG</sequence>
<proteinExistence type="predicted"/>